<protein>
    <submittedName>
        <fullName evidence="1">Uncharacterized protein</fullName>
    </submittedName>
</protein>
<sequence>MFASAAPTRQQQKADVAVVSNCVNTGQVALTFDDGPYIYDEGVTRYLEDSKVTFFLNGNNWACIYDRADELRALYAAGHTLGSHGWSHAHSDALTLDQINNELAMVEEAFIRILGVRPLYFRPPYGEYNDLLLSALSDRGYKKMFLWTDDIDDADLAPVNQSKNVYDQVASSYPAPHIILDHSTYNSTINDVVPYGVAELKERGYKLVSVDACMGGQGEWPYEWVGEPQNGNWQC</sequence>
<evidence type="ECO:0000313" key="2">
    <source>
        <dbReference type="Proteomes" id="UP001227268"/>
    </source>
</evidence>
<reference evidence="1" key="1">
    <citation type="submission" date="2023-04" db="EMBL/GenBank/DDBJ databases">
        <title>Draft Genome sequencing of Naganishia species isolated from polar environments using Oxford Nanopore Technology.</title>
        <authorList>
            <person name="Leo P."/>
            <person name="Venkateswaran K."/>
        </authorList>
    </citation>
    <scope>NUCLEOTIDE SEQUENCE</scope>
    <source>
        <strain evidence="1">MNA-CCFEE 5423</strain>
    </source>
</reference>
<proteinExistence type="predicted"/>
<evidence type="ECO:0000313" key="1">
    <source>
        <dbReference type="EMBL" id="KAJ9094272.1"/>
    </source>
</evidence>
<keyword evidence="2" id="KW-1185">Reference proteome</keyword>
<organism evidence="1 2">
    <name type="scientific">Naganishia friedmannii</name>
    <dbReference type="NCBI Taxonomy" id="89922"/>
    <lineage>
        <taxon>Eukaryota</taxon>
        <taxon>Fungi</taxon>
        <taxon>Dikarya</taxon>
        <taxon>Basidiomycota</taxon>
        <taxon>Agaricomycotina</taxon>
        <taxon>Tremellomycetes</taxon>
        <taxon>Filobasidiales</taxon>
        <taxon>Filobasidiaceae</taxon>
        <taxon>Naganishia</taxon>
    </lineage>
</organism>
<gene>
    <name evidence="1" type="ORF">QFC21_006098</name>
</gene>
<name>A0ACC2V5J3_9TREE</name>
<comment type="caution">
    <text evidence="1">The sequence shown here is derived from an EMBL/GenBank/DDBJ whole genome shotgun (WGS) entry which is preliminary data.</text>
</comment>
<dbReference type="EMBL" id="JASBWT010000026">
    <property type="protein sequence ID" value="KAJ9094272.1"/>
    <property type="molecule type" value="Genomic_DNA"/>
</dbReference>
<accession>A0ACC2V5J3</accession>
<dbReference type="Proteomes" id="UP001227268">
    <property type="component" value="Unassembled WGS sequence"/>
</dbReference>